<feature type="domain" description="C2H2-type" evidence="6">
    <location>
        <begin position="1033"/>
        <end position="1056"/>
    </location>
</feature>
<evidence type="ECO:0000256" key="4">
    <source>
        <dbReference type="ARBA" id="ARBA00022833"/>
    </source>
</evidence>
<organism evidence="7 8">
    <name type="scientific">Anopheles atroparvus</name>
    <name type="common">European mosquito</name>
    <dbReference type="NCBI Taxonomy" id="41427"/>
    <lineage>
        <taxon>Eukaryota</taxon>
        <taxon>Metazoa</taxon>
        <taxon>Ecdysozoa</taxon>
        <taxon>Arthropoda</taxon>
        <taxon>Hexapoda</taxon>
        <taxon>Insecta</taxon>
        <taxon>Pterygota</taxon>
        <taxon>Neoptera</taxon>
        <taxon>Endopterygota</taxon>
        <taxon>Diptera</taxon>
        <taxon>Nematocera</taxon>
        <taxon>Culicoidea</taxon>
        <taxon>Culicidae</taxon>
        <taxon>Anophelinae</taxon>
        <taxon>Anopheles</taxon>
    </lineage>
</organism>
<keyword evidence="1" id="KW-0479">Metal-binding</keyword>
<name>A0AAG5DIG7_ANOAO</name>
<keyword evidence="3" id="KW-0863">Zinc-finger</keyword>
<sequence length="1247" mass="143092">MADREAVNQQLRESVHNELDQVCKLLTGICDDTVRAAGERKYNQLFKLVEDRSKRVRSDSLKQIIIAAEILKESLNEKFIEQENAKIVEIPVSKIEKADIMDEEIYKLASSYDSERIALKYRRKKVEVPNDILKVPNVPIKRASSPLFLRRHEVFLPPKSTAATYGEHKRQMLLMRPEAIVPRNRSLLPSNQSSSVDPRVEHYRRVAKYVPPSIPDSRPILSVSSYQNNEIAQTGSTKNDLVEVVSSENNTNEGTKNTSEATPQCIATSSEQTCDVNQKPNMKEKMNNLATSVNGTTGKDHESDAKTTIDTEETTDDALNTRCVSDTSSQSQPSLGKLMKARNSGQLTRELNDLITNTIDYIGNYERKKQVNKNEQALLKKFGINKIVKVVLKDAVTNGSLASVQMQCKSLHVTKESSREFTLRRRRSVFVENRTDLELQDLQKSKKRRKKAAEDEDSLKRLPKAIKSTSRGQDKNKKAILHSTDTLNSDTAPKKQSKSSTLPEPAKTPTKRKLQRKSGTDVPKKRILADVPEGESISLQTIETTSMVNYTYNNKEEIHCHSEYMAQCRLCDFKDVRQTDIVNHYVYHHPASEVIVSRITPEQARMVKQNPFAVSGKRVVSRYGYQTISFRCHFCEMRNTLKESDWIHHLVNHTGEYRFRCRACPAMARTSDESVTHEEICGDSEMIVCNDIFFEENHVYGYMCEVCNFIQIRRFNMDRHLRREHPFQAVTCIRFSLVNYQNDHEDASTGSYYTSVKMEPMIDDDCSGILNSIPFVKDERIDDEEVLDTLPLEPIVPKQEVFLDFAENEEPCLPELLKHNERTLEQTLSFNDCANSNDSNSNLPTLSFDEETMQNLGTDMLKAQTCEQGRMLLEDVKNENINVMNMNMNETSHAMDEEIIHPKDPVPATNSVKFFQIRPRLLSGDSLSNHFNEEQIVTNKTHNGNASCSIPATHTKMVYPINVVVKPWIEQKSIRFSSHYSKEITYKCLGSFYKCMGDGCSFHSDENENMRQHLANHWLNDTPNRISLEKSWLECCYCQHFASDVDSLLSHLNFVHKNCAFQCNRCFYRSREASSVVIHQSTYHVDDESCNMILECTKQYKKFSLVDQDAIIAKMDSTIEMLKCTACNSKIHYDLLEYKTHLLAHEEQCISCHICHFLIPTNSMLKHLKSHHIFLYQCVHCVYGTDQKYVIKNHVSREHAEEICCFHIREGKRTNSGNVPNAFVPIPLRPFVRVEETISNDRLRTYC</sequence>
<feature type="domain" description="C2H2-type" evidence="6">
    <location>
        <begin position="993"/>
        <end position="1017"/>
    </location>
</feature>
<evidence type="ECO:0000256" key="5">
    <source>
        <dbReference type="SAM" id="MobiDB-lite"/>
    </source>
</evidence>
<evidence type="ECO:0000256" key="1">
    <source>
        <dbReference type="ARBA" id="ARBA00022723"/>
    </source>
</evidence>
<feature type="domain" description="C2H2-type" evidence="6">
    <location>
        <begin position="1061"/>
        <end position="1084"/>
    </location>
</feature>
<keyword evidence="4" id="KW-0862">Zinc</keyword>
<feature type="domain" description="C2H2-type" evidence="6">
    <location>
        <begin position="702"/>
        <end position="725"/>
    </location>
</feature>
<dbReference type="PANTHER" id="PTHR24403:SF67">
    <property type="entry name" value="FI01116P-RELATED"/>
    <property type="match status" value="1"/>
</dbReference>
<feature type="domain" description="C2H2-type" evidence="6">
    <location>
        <begin position="1122"/>
        <end position="1145"/>
    </location>
</feature>
<reference evidence="7" key="1">
    <citation type="submission" date="2024-04" db="UniProtKB">
        <authorList>
            <consortium name="EnsemblMetazoa"/>
        </authorList>
    </citation>
    <scope>IDENTIFICATION</scope>
    <source>
        <strain evidence="7">EBRO</strain>
    </source>
</reference>
<dbReference type="PANTHER" id="PTHR24403">
    <property type="entry name" value="ZINC FINGER PROTEIN"/>
    <property type="match status" value="1"/>
</dbReference>
<feature type="compositionally biased region" description="Basic and acidic residues" evidence="5">
    <location>
        <begin position="298"/>
        <end position="309"/>
    </location>
</feature>
<feature type="region of interest" description="Disordered" evidence="5">
    <location>
        <begin position="441"/>
        <end position="529"/>
    </location>
</feature>
<keyword evidence="8" id="KW-1185">Reference proteome</keyword>
<dbReference type="InterPro" id="IPR013087">
    <property type="entry name" value="Znf_C2H2_type"/>
</dbReference>
<evidence type="ECO:0000313" key="7">
    <source>
        <dbReference type="EnsemblMetazoa" id="ENSAATROPP010463"/>
    </source>
</evidence>
<feature type="domain" description="C2H2-type" evidence="6">
    <location>
        <begin position="1176"/>
        <end position="1199"/>
    </location>
</feature>
<feature type="domain" description="C2H2-type" evidence="6">
    <location>
        <begin position="630"/>
        <end position="653"/>
    </location>
</feature>
<evidence type="ECO:0000256" key="3">
    <source>
        <dbReference type="ARBA" id="ARBA00022771"/>
    </source>
</evidence>
<evidence type="ECO:0000256" key="2">
    <source>
        <dbReference type="ARBA" id="ARBA00022737"/>
    </source>
</evidence>
<proteinExistence type="predicted"/>
<feature type="compositionally biased region" description="Basic and acidic residues" evidence="5">
    <location>
        <begin position="518"/>
        <end position="528"/>
    </location>
</feature>
<dbReference type="InterPro" id="IPR050688">
    <property type="entry name" value="Zinc_finger/UBP_domain"/>
</dbReference>
<protein>
    <recommendedName>
        <fullName evidence="6">C2H2-type domain-containing protein</fullName>
    </recommendedName>
</protein>
<dbReference type="GO" id="GO:0010468">
    <property type="term" value="P:regulation of gene expression"/>
    <property type="evidence" value="ECO:0007669"/>
    <property type="project" value="TreeGrafter"/>
</dbReference>
<dbReference type="SMART" id="SM00355">
    <property type="entry name" value="ZnF_C2H2"/>
    <property type="match status" value="9"/>
</dbReference>
<feature type="domain" description="C2H2-type" evidence="6">
    <location>
        <begin position="1150"/>
        <end position="1171"/>
    </location>
</feature>
<keyword evidence="2" id="KW-0677">Repeat</keyword>
<dbReference type="GO" id="GO:0008270">
    <property type="term" value="F:zinc ion binding"/>
    <property type="evidence" value="ECO:0007669"/>
    <property type="project" value="UniProtKB-KW"/>
</dbReference>
<evidence type="ECO:0000313" key="8">
    <source>
        <dbReference type="Proteomes" id="UP000075880"/>
    </source>
</evidence>
<dbReference type="GO" id="GO:0005634">
    <property type="term" value="C:nucleus"/>
    <property type="evidence" value="ECO:0007669"/>
    <property type="project" value="TreeGrafter"/>
</dbReference>
<evidence type="ECO:0000259" key="6">
    <source>
        <dbReference type="SMART" id="SM00355"/>
    </source>
</evidence>
<feature type="region of interest" description="Disordered" evidence="5">
    <location>
        <begin position="292"/>
        <end position="318"/>
    </location>
</feature>
<accession>A0AAG5DIG7</accession>
<feature type="domain" description="C2H2-type" evidence="6">
    <location>
        <begin position="566"/>
        <end position="588"/>
    </location>
</feature>
<dbReference type="AlphaFoldDB" id="A0AAG5DIG7"/>
<dbReference type="Proteomes" id="UP000075880">
    <property type="component" value="Unassembled WGS sequence"/>
</dbReference>
<dbReference type="EnsemblMetazoa" id="ENSAATROPT011566">
    <property type="protein sequence ID" value="ENSAATROPP010463"/>
    <property type="gene ID" value="ENSAATROPG009417"/>
</dbReference>